<evidence type="ECO:0000256" key="2">
    <source>
        <dbReference type="ARBA" id="ARBA00022741"/>
    </source>
</evidence>
<gene>
    <name evidence="5" type="ORF">WHR41_00397</name>
</gene>
<dbReference type="SUPFAM" id="SSF52540">
    <property type="entry name" value="P-loop containing nucleoside triphosphate hydrolases"/>
    <property type="match status" value="1"/>
</dbReference>
<evidence type="ECO:0000259" key="4">
    <source>
        <dbReference type="PROSITE" id="PS50052"/>
    </source>
</evidence>
<dbReference type="PANTHER" id="PTHR23359">
    <property type="entry name" value="NUCLEOTIDE KINASE"/>
    <property type="match status" value="1"/>
</dbReference>
<dbReference type="CDD" id="cd01428">
    <property type="entry name" value="ADK"/>
    <property type="match status" value="1"/>
</dbReference>
<dbReference type="InterPro" id="IPR000850">
    <property type="entry name" value="Adenylat/UMP-CMP_kin"/>
</dbReference>
<comment type="caution">
    <text evidence="5">The sequence shown here is derived from an EMBL/GenBank/DDBJ whole genome shotgun (WGS) entry which is preliminary data.</text>
</comment>
<dbReference type="GeneID" id="96001841"/>
<dbReference type="PROSITE" id="PS50052">
    <property type="entry name" value="GUANYLATE_KINASE_2"/>
    <property type="match status" value="1"/>
</dbReference>
<organism evidence="5 6">
    <name type="scientific">Cladosporium halotolerans</name>
    <dbReference type="NCBI Taxonomy" id="1052096"/>
    <lineage>
        <taxon>Eukaryota</taxon>
        <taxon>Fungi</taxon>
        <taxon>Dikarya</taxon>
        <taxon>Ascomycota</taxon>
        <taxon>Pezizomycotina</taxon>
        <taxon>Dothideomycetes</taxon>
        <taxon>Dothideomycetidae</taxon>
        <taxon>Cladosporiales</taxon>
        <taxon>Cladosporiaceae</taxon>
        <taxon>Cladosporium</taxon>
    </lineage>
</organism>
<reference evidence="5 6" key="1">
    <citation type="journal article" date="2020" name="Microbiol. Resour. Announc.">
        <title>Draft Genome Sequence of a Cladosporium Species Isolated from the Mesophotic Ascidian Didemnum maculosum.</title>
        <authorList>
            <person name="Gioti A."/>
            <person name="Siaperas R."/>
            <person name="Nikolaivits E."/>
            <person name="Le Goff G."/>
            <person name="Ouazzani J."/>
            <person name="Kotoulas G."/>
            <person name="Topakas E."/>
        </authorList>
    </citation>
    <scope>NUCLEOTIDE SEQUENCE [LARGE SCALE GENOMIC DNA]</scope>
    <source>
        <strain evidence="5 6">TM138-S3</strain>
    </source>
</reference>
<dbReference type="Gene3D" id="3.40.50.300">
    <property type="entry name" value="P-loop containing nucleotide triphosphate hydrolases"/>
    <property type="match status" value="1"/>
</dbReference>
<keyword evidence="2" id="KW-0547">Nucleotide-binding</keyword>
<dbReference type="InterPro" id="IPR027417">
    <property type="entry name" value="P-loop_NTPase"/>
</dbReference>
<evidence type="ECO:0000256" key="3">
    <source>
        <dbReference type="ARBA" id="ARBA00022777"/>
    </source>
</evidence>
<dbReference type="GO" id="GO:0006139">
    <property type="term" value="P:nucleobase-containing compound metabolic process"/>
    <property type="evidence" value="ECO:0007669"/>
    <property type="project" value="InterPro"/>
</dbReference>
<protein>
    <recommendedName>
        <fullName evidence="4">Guanylate kinase-like domain-containing protein</fullName>
    </recommendedName>
</protein>
<dbReference type="EMBL" id="JAAQHG020000001">
    <property type="protein sequence ID" value="KAL1590963.1"/>
    <property type="molecule type" value="Genomic_DNA"/>
</dbReference>
<dbReference type="InterPro" id="IPR008144">
    <property type="entry name" value="Guanylate_kin-like_dom"/>
</dbReference>
<dbReference type="GO" id="GO:0005524">
    <property type="term" value="F:ATP binding"/>
    <property type="evidence" value="ECO:0007669"/>
    <property type="project" value="InterPro"/>
</dbReference>
<dbReference type="GO" id="GO:0019205">
    <property type="term" value="F:nucleobase-containing compound kinase activity"/>
    <property type="evidence" value="ECO:0007669"/>
    <property type="project" value="InterPro"/>
</dbReference>
<keyword evidence="3" id="KW-0418">Kinase</keyword>
<dbReference type="AlphaFoldDB" id="A0AB34L143"/>
<keyword evidence="1" id="KW-0808">Transferase</keyword>
<accession>A0AB34L143</accession>
<evidence type="ECO:0000256" key="1">
    <source>
        <dbReference type="ARBA" id="ARBA00022679"/>
    </source>
</evidence>
<name>A0AB34L143_9PEZI</name>
<dbReference type="Proteomes" id="UP000803884">
    <property type="component" value="Unassembled WGS sequence"/>
</dbReference>
<evidence type="ECO:0000313" key="5">
    <source>
        <dbReference type="EMBL" id="KAL1590963.1"/>
    </source>
</evidence>
<dbReference type="RefSeq" id="XP_069234068.1">
    <property type="nucleotide sequence ID" value="XM_069369003.1"/>
</dbReference>
<sequence>MSTATNSPPGASTTKQPSIIYILGAPGAGKGTLCSYLTQHYANVYHLSIGDHLRSLLALQTAEASQQLLGGLSQQDFAARMQRRELLPASTIVAITRAAIDSIVPQASAAGHQDSIILLDGFPRSIESARLADAVFGLPSWVFLFDCPRELAADRFLRRRRSTDDDIGVFGKRFEEFERVNGEILGLYRDRVVVFDTTMAFEKTWEEMETFDGYLTQLGAVEVENGIDG</sequence>
<dbReference type="Pfam" id="PF00406">
    <property type="entry name" value="ADK"/>
    <property type="match status" value="1"/>
</dbReference>
<proteinExistence type="predicted"/>
<dbReference type="PRINTS" id="PR00094">
    <property type="entry name" value="ADENYLTKNASE"/>
</dbReference>
<keyword evidence="6" id="KW-1185">Reference proteome</keyword>
<evidence type="ECO:0000313" key="6">
    <source>
        <dbReference type="Proteomes" id="UP000803884"/>
    </source>
</evidence>
<feature type="domain" description="Guanylate kinase-like" evidence="4">
    <location>
        <begin position="17"/>
        <end position="223"/>
    </location>
</feature>